<organism evidence="3 4">
    <name type="scientific">Arabidopsis thaliana</name>
    <name type="common">Mouse-ear cress</name>
    <dbReference type="NCBI Taxonomy" id="3702"/>
    <lineage>
        <taxon>Eukaryota</taxon>
        <taxon>Viridiplantae</taxon>
        <taxon>Streptophyta</taxon>
        <taxon>Embryophyta</taxon>
        <taxon>Tracheophyta</taxon>
        <taxon>Spermatophyta</taxon>
        <taxon>Magnoliopsida</taxon>
        <taxon>eudicotyledons</taxon>
        <taxon>Gunneridae</taxon>
        <taxon>Pentapetalae</taxon>
        <taxon>rosids</taxon>
        <taxon>malvids</taxon>
        <taxon>Brassicales</taxon>
        <taxon>Brassicaceae</taxon>
        <taxon>Camelineae</taxon>
        <taxon>Arabidopsis</taxon>
    </lineage>
</organism>
<evidence type="ECO:0000313" key="1">
    <source>
        <dbReference type="Araport" id="AT5G21020"/>
    </source>
</evidence>
<dbReference type="GeneID" id="832226"/>
<dbReference type="EMBL" id="CACSHJ010000096">
    <property type="protein sequence ID" value="CAA0403977.1"/>
    <property type="molecule type" value="Genomic_DNA"/>
</dbReference>
<evidence type="ECO:0000313" key="2">
    <source>
        <dbReference type="EMBL" id="CAA0403977.1"/>
    </source>
</evidence>
<gene>
    <name evidence="1" type="ordered locus">At5g21020</name>
    <name evidence="3" type="ORF">AN1_LOCUS22897</name>
    <name evidence="2" type="ORF">C24_LOCUS22783</name>
</gene>
<dbReference type="RefSeq" id="NP_974818.1">
    <property type="nucleotide sequence ID" value="NM_203089.1"/>
</dbReference>
<evidence type="ECO:0000313" key="5">
    <source>
        <dbReference type="Proteomes" id="UP000434276"/>
    </source>
</evidence>
<dbReference type="EMBL" id="CACRSJ010000110">
    <property type="protein sequence ID" value="VYS67498.1"/>
    <property type="molecule type" value="Genomic_DNA"/>
</dbReference>
<evidence type="ECO:0000313" key="3">
    <source>
        <dbReference type="EMBL" id="VYS67498.1"/>
    </source>
</evidence>
<sequence>MFSAFYAMVSAFVSGHSTVIFPVVLASYVPVLDPVYLFLFYF</sequence>
<reference evidence="3 4" key="1">
    <citation type="submission" date="2019-11" db="EMBL/GenBank/DDBJ databases">
        <authorList>
            <person name="Jiao W.-B."/>
            <person name="Schneeberger K."/>
        </authorList>
    </citation>
    <scope>NUCLEOTIDE SEQUENCE [LARGE SCALE GENOMIC DNA]</scope>
    <source>
        <strain evidence="4">cv. An-1</strain>
        <strain evidence="5">cv. C24</strain>
    </source>
</reference>
<dbReference type="KEGG" id="ath:AT5G21020"/>
<dbReference type="Araport" id="AT5G21020"/>
<accession>A0A654G2Y4</accession>
<name>A0A654G2Y4_ARATH</name>
<protein>
    <submittedName>
        <fullName evidence="3">Uncharacterized protein</fullName>
    </submittedName>
</protein>
<dbReference type="ExpressionAtlas" id="A0A654G2Y4">
    <property type="expression patterns" value="baseline and differential"/>
</dbReference>
<dbReference type="Proteomes" id="UP000434276">
    <property type="component" value="Unassembled WGS sequence"/>
</dbReference>
<dbReference type="AlphaFoldDB" id="A0A654G2Y4"/>
<dbReference type="Proteomes" id="UP000426265">
    <property type="component" value="Unassembled WGS sequence"/>
</dbReference>
<proteinExistence type="predicted"/>
<evidence type="ECO:0000313" key="4">
    <source>
        <dbReference type="Proteomes" id="UP000426265"/>
    </source>
</evidence>